<feature type="compositionally biased region" description="Polar residues" evidence="1">
    <location>
        <begin position="121"/>
        <end position="137"/>
    </location>
</feature>
<dbReference type="Proteomes" id="UP000245207">
    <property type="component" value="Unassembled WGS sequence"/>
</dbReference>
<dbReference type="InterPro" id="IPR036412">
    <property type="entry name" value="HAD-like_sf"/>
</dbReference>
<feature type="compositionally biased region" description="Polar residues" evidence="1">
    <location>
        <begin position="273"/>
        <end position="283"/>
    </location>
</feature>
<evidence type="ECO:0000256" key="1">
    <source>
        <dbReference type="SAM" id="MobiDB-lite"/>
    </source>
</evidence>
<evidence type="ECO:0000259" key="2">
    <source>
        <dbReference type="PROSITE" id="PS50969"/>
    </source>
</evidence>
<accession>A0A2U1L305</accession>
<dbReference type="InterPro" id="IPR050365">
    <property type="entry name" value="TIM50"/>
</dbReference>
<sequence length="1264" mass="138220">MEEVVVSPPVQKCVDMEVDKVEGDANLTELKKPKKRRRLKSKKKLLVKGEDTENPNTTLGAIASVDQEMIVTSPAANGDGKSSISSTNAPDKTASNDIISPAATADQKMIVLTPAAATVDGKSSISSTNAPDKTASQDICRPPATADQNMIVLNPADTVDGKSSISSTNAPDKTASHDILGPAAIVDQQMTVLSPAPVQECLVVETDKDEFSAKVTTRKKNRRRKLKIKRNKNLESLDKREGTENPGSLGEIASVDPKMMVLSPAATVEEKSSIPSTNATDQIASGDILSTKVHEAVSGEMSSGKTVADSTTSKKRKRNQRAKKTVAGDVLSAKVDEIVSSETVPDKAVTDNTTPKKKKRKKRKKKVAGDVLRAKVNEVVSGETVPSKTTTNNTTPKKKKRNKKKRKLKTVTGDILSTCENIQSKVNATEGSSATEVTEAISGEMVLGKTALPDVKMVSKEEEHAEAANGKMGSSATANLNVNGAVNSCLTIGEILTPQNLQNLKAENGETGPGTTAADTTASKKKKRRKKSPLSGDILSTSENIQDKVNAIDGLSTTKVLDTKVTNKTELSDITNHNVDDQKGPEVVNSEIGASNTTSEQKTKKQKVDVNPSENNEITKATPGKKLVIFELDGMLADIVFPSPKDVEADKYSQGEAVFKRPYLDDFLSFCFEKFNVGIWSSRMKKKILDPLVDCLFGDLKKKLLFTWSGFHCRNSGMRTIEDRDKFIVFKELRNIWEKNGPSWVKGTFNESNTLLLDDSPYKALLNPKHTGIFPTSYKYTDMNDDCLGPTGALRAYLEGFAAADDGRAFVEQNPFGQGPIDEMNRDWKYYSRVLKGRKLYSSSRGLTEVTEAISGEMVLGKTALPDVKTVSKEEEHAEAPNGKMGSSATANLNVNGAVNSCLTIGEILTPQNLQNLKADNGETGSGTTAADTTASKKRERKRKKKNTPLSGDILSTSENIQDKVNAIDGLSTTKVLDTKVTNKTELSDITNHNVNGKKGPEVVNSEIGASNSKQKTKKQKVDVNPSENKEITKATLGKKLVIFDVNGLLADIVHPRPKDVEADKYSRGKAVFKRPYLDDFLSFCFEKFNVGIWSSRMKKNLDPVVDCLFGDLQKKLLFIWDASHCRNSGMRTLEDRRKCIVFKELRKFWENNGWSWVKGTFNESNTLLLDDSPYKALLNPKHTGIFPTSYKYTDTNDDCLGPTGALRAYLEGFAAADDGRTYVEQNPFGQGPIDEMNRDWKYYSRVLNSQKQYCTSQGLTIQM</sequence>
<feature type="compositionally biased region" description="Low complexity" evidence="1">
    <location>
        <begin position="384"/>
        <end position="395"/>
    </location>
</feature>
<feature type="compositionally biased region" description="Basic residues" evidence="1">
    <location>
        <begin position="936"/>
        <end position="947"/>
    </location>
</feature>
<feature type="region of interest" description="Disordered" evidence="1">
    <location>
        <begin position="268"/>
        <end position="287"/>
    </location>
</feature>
<feature type="compositionally biased region" description="Basic residues" evidence="1">
    <location>
        <begin position="396"/>
        <end position="408"/>
    </location>
</feature>
<feature type="compositionally biased region" description="Polar residues" evidence="1">
    <location>
        <begin position="80"/>
        <end position="96"/>
    </location>
</feature>
<evidence type="ECO:0000313" key="3">
    <source>
        <dbReference type="EMBL" id="PWA43391.1"/>
    </source>
</evidence>
<feature type="compositionally biased region" description="Basic residues" evidence="1">
    <location>
        <begin position="523"/>
        <end position="532"/>
    </location>
</feature>
<dbReference type="PROSITE" id="PS50969">
    <property type="entry name" value="FCP1"/>
    <property type="match status" value="2"/>
</dbReference>
<protein>
    <submittedName>
        <fullName evidence="3">FCP1-like domain, HAD-like domain protein</fullName>
    </submittedName>
</protein>
<gene>
    <name evidence="3" type="ORF">CTI12_AA534640</name>
</gene>
<evidence type="ECO:0000313" key="4">
    <source>
        <dbReference type="Proteomes" id="UP000245207"/>
    </source>
</evidence>
<feature type="region of interest" description="Disordered" evidence="1">
    <location>
        <begin position="505"/>
        <end position="539"/>
    </location>
</feature>
<feature type="compositionally biased region" description="Basic and acidic residues" evidence="1">
    <location>
        <begin position="232"/>
        <end position="243"/>
    </location>
</feature>
<feature type="domain" description="FCP1 homology" evidence="2">
    <location>
        <begin position="1035"/>
        <end position="1214"/>
    </location>
</feature>
<dbReference type="InterPro" id="IPR023214">
    <property type="entry name" value="HAD_sf"/>
</dbReference>
<feature type="region of interest" description="Disordered" evidence="1">
    <location>
        <begin position="295"/>
        <end position="327"/>
    </location>
</feature>
<dbReference type="InterPro" id="IPR004274">
    <property type="entry name" value="FCP1_dom"/>
</dbReference>
<dbReference type="Gene3D" id="3.40.50.1000">
    <property type="entry name" value="HAD superfamily/HAD-like"/>
    <property type="match status" value="2"/>
</dbReference>
<proteinExistence type="predicted"/>
<dbReference type="SUPFAM" id="SSF56784">
    <property type="entry name" value="HAD-like"/>
    <property type="match status" value="2"/>
</dbReference>
<organism evidence="3 4">
    <name type="scientific">Artemisia annua</name>
    <name type="common">Sweet wormwood</name>
    <dbReference type="NCBI Taxonomy" id="35608"/>
    <lineage>
        <taxon>Eukaryota</taxon>
        <taxon>Viridiplantae</taxon>
        <taxon>Streptophyta</taxon>
        <taxon>Embryophyta</taxon>
        <taxon>Tracheophyta</taxon>
        <taxon>Spermatophyta</taxon>
        <taxon>Magnoliopsida</taxon>
        <taxon>eudicotyledons</taxon>
        <taxon>Gunneridae</taxon>
        <taxon>Pentapetalae</taxon>
        <taxon>asterids</taxon>
        <taxon>campanulids</taxon>
        <taxon>Asterales</taxon>
        <taxon>Asteraceae</taxon>
        <taxon>Asteroideae</taxon>
        <taxon>Anthemideae</taxon>
        <taxon>Artemisiinae</taxon>
        <taxon>Artemisia</taxon>
    </lineage>
</organism>
<feature type="region of interest" description="Disordered" evidence="1">
    <location>
        <begin position="32"/>
        <end position="60"/>
    </location>
</feature>
<feature type="compositionally biased region" description="Low complexity" evidence="1">
    <location>
        <begin position="509"/>
        <end position="521"/>
    </location>
</feature>
<feature type="compositionally biased region" description="Basic residues" evidence="1">
    <location>
        <begin position="32"/>
        <end position="46"/>
    </location>
</feature>
<feature type="region of interest" description="Disordered" evidence="1">
    <location>
        <begin position="918"/>
        <end position="955"/>
    </location>
</feature>
<feature type="compositionally biased region" description="Basic residues" evidence="1">
    <location>
        <begin position="313"/>
        <end position="324"/>
    </location>
</feature>
<feature type="region of interest" description="Disordered" evidence="1">
    <location>
        <begin position="118"/>
        <end position="176"/>
    </location>
</feature>
<reference evidence="3 4" key="1">
    <citation type="journal article" date="2018" name="Mol. Plant">
        <title>The genome of Artemisia annua provides insight into the evolution of Asteraceae family and artemisinin biosynthesis.</title>
        <authorList>
            <person name="Shen Q."/>
            <person name="Zhang L."/>
            <person name="Liao Z."/>
            <person name="Wang S."/>
            <person name="Yan T."/>
            <person name="Shi P."/>
            <person name="Liu M."/>
            <person name="Fu X."/>
            <person name="Pan Q."/>
            <person name="Wang Y."/>
            <person name="Lv Z."/>
            <person name="Lu X."/>
            <person name="Zhang F."/>
            <person name="Jiang W."/>
            <person name="Ma Y."/>
            <person name="Chen M."/>
            <person name="Hao X."/>
            <person name="Li L."/>
            <person name="Tang Y."/>
            <person name="Lv G."/>
            <person name="Zhou Y."/>
            <person name="Sun X."/>
            <person name="Brodelius P.E."/>
            <person name="Rose J.K.C."/>
            <person name="Tang K."/>
        </authorList>
    </citation>
    <scope>NUCLEOTIDE SEQUENCE [LARGE SCALE GENOMIC DNA]</scope>
    <source>
        <strain evidence="4">cv. Huhao1</strain>
        <tissue evidence="3">Leaf</tissue>
    </source>
</reference>
<feature type="region of interest" description="Disordered" evidence="1">
    <location>
        <begin position="215"/>
        <end position="256"/>
    </location>
</feature>
<feature type="compositionally biased region" description="Basic residues" evidence="1">
    <location>
        <begin position="216"/>
        <end position="231"/>
    </location>
</feature>
<feature type="compositionally biased region" description="Polar residues" evidence="1">
    <location>
        <begin position="161"/>
        <end position="171"/>
    </location>
</feature>
<dbReference type="PANTHER" id="PTHR12210">
    <property type="entry name" value="DULLARD PROTEIN PHOSPHATASE"/>
    <property type="match status" value="1"/>
</dbReference>
<feature type="compositionally biased region" description="Polar residues" evidence="1">
    <location>
        <begin position="300"/>
        <end position="311"/>
    </location>
</feature>
<feature type="region of interest" description="Disordered" evidence="1">
    <location>
        <begin position="339"/>
        <end position="408"/>
    </location>
</feature>
<dbReference type="AlphaFoldDB" id="A0A2U1L305"/>
<keyword evidence="4" id="KW-1185">Reference proteome</keyword>
<feature type="region of interest" description="Disordered" evidence="1">
    <location>
        <begin position="72"/>
        <end position="96"/>
    </location>
</feature>
<comment type="caution">
    <text evidence="3">The sequence shown here is derived from an EMBL/GenBank/DDBJ whole genome shotgun (WGS) entry which is preliminary data.</text>
</comment>
<feature type="region of interest" description="Disordered" evidence="1">
    <location>
        <begin position="575"/>
        <end position="619"/>
    </location>
</feature>
<feature type="compositionally biased region" description="Basic residues" evidence="1">
    <location>
        <begin position="355"/>
        <end position="366"/>
    </location>
</feature>
<dbReference type="EMBL" id="PKPP01011846">
    <property type="protein sequence ID" value="PWA43391.1"/>
    <property type="molecule type" value="Genomic_DNA"/>
</dbReference>
<dbReference type="SMART" id="SM00577">
    <property type="entry name" value="CPDc"/>
    <property type="match status" value="2"/>
</dbReference>
<dbReference type="Pfam" id="PF03031">
    <property type="entry name" value="NIF"/>
    <property type="match status" value="2"/>
</dbReference>
<feature type="domain" description="FCP1 homology" evidence="2">
    <location>
        <begin position="621"/>
        <end position="801"/>
    </location>
</feature>
<name>A0A2U1L305_ARTAN</name>
<dbReference type="OrthoDB" id="1711508at2759"/>